<keyword evidence="1" id="KW-0732">Signal</keyword>
<organism evidence="2 3">
    <name type="scientific">Aspergillus tanneri</name>
    <dbReference type="NCBI Taxonomy" id="1220188"/>
    <lineage>
        <taxon>Eukaryota</taxon>
        <taxon>Fungi</taxon>
        <taxon>Dikarya</taxon>
        <taxon>Ascomycota</taxon>
        <taxon>Pezizomycotina</taxon>
        <taxon>Eurotiomycetes</taxon>
        <taxon>Eurotiomycetidae</taxon>
        <taxon>Eurotiales</taxon>
        <taxon>Aspergillaceae</taxon>
        <taxon>Aspergillus</taxon>
        <taxon>Aspergillus subgen. Circumdati</taxon>
    </lineage>
</organism>
<keyword evidence="3" id="KW-1185">Reference proteome</keyword>
<reference evidence="2 3" key="1">
    <citation type="submission" date="2019-03" db="EMBL/GenBank/DDBJ databases">
        <title>The genome sequence of a newly discovered highly antifungal drug resistant Aspergillus species, Aspergillus tanneri NIH 1004.</title>
        <authorList>
            <person name="Mounaud S."/>
            <person name="Singh I."/>
            <person name="Joardar V."/>
            <person name="Pakala S."/>
            <person name="Pakala S."/>
            <person name="Venepally P."/>
            <person name="Hoover J."/>
            <person name="Nierman W."/>
            <person name="Chung J."/>
            <person name="Losada L."/>
        </authorList>
    </citation>
    <scope>NUCLEOTIDE SEQUENCE [LARGE SCALE GENOMIC DNA]</scope>
    <source>
        <strain evidence="2 3">NIH1004</strain>
    </source>
</reference>
<gene>
    <name evidence="2" type="ORF">EYZ11_011945</name>
</gene>
<proteinExistence type="predicted"/>
<dbReference type="AlphaFoldDB" id="A0A4V3UMU0"/>
<name>A0A4V3UMU0_9EURO</name>
<accession>A0A4V3UMU0</accession>
<sequence length="61" mass="7036">MPKVVVPMFISLLYCISQVVSLADTFDNTRLPDQFQYFSGDSSLGMDLDILKAWRTKWMTD</sequence>
<dbReference type="EMBL" id="SOSA01000805">
    <property type="protein sequence ID" value="THC88604.1"/>
    <property type="molecule type" value="Genomic_DNA"/>
</dbReference>
<evidence type="ECO:0000313" key="3">
    <source>
        <dbReference type="Proteomes" id="UP000308092"/>
    </source>
</evidence>
<evidence type="ECO:0000256" key="1">
    <source>
        <dbReference type="SAM" id="SignalP"/>
    </source>
</evidence>
<protein>
    <submittedName>
        <fullName evidence="2">Uncharacterized protein</fullName>
    </submittedName>
</protein>
<evidence type="ECO:0000313" key="2">
    <source>
        <dbReference type="EMBL" id="THC88604.1"/>
    </source>
</evidence>
<dbReference type="Proteomes" id="UP000308092">
    <property type="component" value="Unassembled WGS sequence"/>
</dbReference>
<feature type="signal peptide" evidence="1">
    <location>
        <begin position="1"/>
        <end position="23"/>
    </location>
</feature>
<comment type="caution">
    <text evidence="2">The sequence shown here is derived from an EMBL/GenBank/DDBJ whole genome shotgun (WGS) entry which is preliminary data.</text>
</comment>
<feature type="chain" id="PRO_5020656145" evidence="1">
    <location>
        <begin position="24"/>
        <end position="61"/>
    </location>
</feature>
<dbReference type="VEuPathDB" id="FungiDB:EYZ11_011945"/>